<feature type="chain" id="PRO_5023814533" description="histidine kinase" evidence="7">
    <location>
        <begin position="20"/>
        <end position="535"/>
    </location>
</feature>
<keyword evidence="6" id="KW-1133">Transmembrane helix</keyword>
<dbReference type="PANTHER" id="PTHR43047">
    <property type="entry name" value="TWO-COMPONENT HISTIDINE PROTEIN KINASE"/>
    <property type="match status" value="1"/>
</dbReference>
<evidence type="ECO:0000256" key="6">
    <source>
        <dbReference type="SAM" id="Phobius"/>
    </source>
</evidence>
<dbReference type="PANTHER" id="PTHR43047:SF63">
    <property type="entry name" value="HISTIDINE KINASE"/>
    <property type="match status" value="1"/>
</dbReference>
<dbReference type="GO" id="GO:0005886">
    <property type="term" value="C:plasma membrane"/>
    <property type="evidence" value="ECO:0007669"/>
    <property type="project" value="TreeGrafter"/>
</dbReference>
<gene>
    <name evidence="9" type="ORF">FRZ61_48430</name>
</gene>
<keyword evidence="6" id="KW-0472">Membrane</keyword>
<dbReference type="GO" id="GO:0000155">
    <property type="term" value="F:phosphorelay sensor kinase activity"/>
    <property type="evidence" value="ECO:0007669"/>
    <property type="project" value="InterPro"/>
</dbReference>
<keyword evidence="7" id="KW-0732">Signal</keyword>
<dbReference type="SMART" id="SM00387">
    <property type="entry name" value="HATPase_c"/>
    <property type="match status" value="1"/>
</dbReference>
<keyword evidence="6" id="KW-0812">Transmembrane</keyword>
<dbReference type="Gene3D" id="3.30.565.10">
    <property type="entry name" value="Histidine kinase-like ATPase, C-terminal domain"/>
    <property type="match status" value="1"/>
</dbReference>
<feature type="transmembrane region" description="Helical" evidence="6">
    <location>
        <begin position="242"/>
        <end position="264"/>
    </location>
</feature>
<evidence type="ECO:0000256" key="1">
    <source>
        <dbReference type="ARBA" id="ARBA00000085"/>
    </source>
</evidence>
<feature type="signal peptide" evidence="7">
    <location>
        <begin position="1"/>
        <end position="19"/>
    </location>
</feature>
<evidence type="ECO:0000256" key="5">
    <source>
        <dbReference type="ARBA" id="ARBA00022777"/>
    </source>
</evidence>
<dbReference type="InterPro" id="IPR005467">
    <property type="entry name" value="His_kinase_dom"/>
</dbReference>
<dbReference type="EC" id="2.7.13.3" evidence="2"/>
<dbReference type="Pfam" id="PF02518">
    <property type="entry name" value="HATPase_c"/>
    <property type="match status" value="1"/>
</dbReference>
<evidence type="ECO:0000256" key="7">
    <source>
        <dbReference type="SAM" id="SignalP"/>
    </source>
</evidence>
<dbReference type="CDD" id="cd00082">
    <property type="entry name" value="HisKA"/>
    <property type="match status" value="1"/>
</dbReference>
<proteinExistence type="predicted"/>
<dbReference type="InterPro" id="IPR036097">
    <property type="entry name" value="HisK_dim/P_sf"/>
</dbReference>
<evidence type="ECO:0000259" key="8">
    <source>
        <dbReference type="PROSITE" id="PS50109"/>
    </source>
</evidence>
<dbReference type="KEGG" id="hadh:FRZ61_48430"/>
<dbReference type="InterPro" id="IPR004358">
    <property type="entry name" value="Sig_transdc_His_kin-like_C"/>
</dbReference>
<keyword evidence="5" id="KW-0418">Kinase</keyword>
<evidence type="ECO:0000256" key="2">
    <source>
        <dbReference type="ARBA" id="ARBA00012438"/>
    </source>
</evidence>
<dbReference type="EMBL" id="CP042582">
    <property type="protein sequence ID" value="QEX24901.1"/>
    <property type="molecule type" value="Genomic_DNA"/>
</dbReference>
<organism evidence="9 10">
    <name type="scientific">Hypericibacter adhaerens</name>
    <dbReference type="NCBI Taxonomy" id="2602016"/>
    <lineage>
        <taxon>Bacteria</taxon>
        <taxon>Pseudomonadati</taxon>
        <taxon>Pseudomonadota</taxon>
        <taxon>Alphaproteobacteria</taxon>
        <taxon>Rhodospirillales</taxon>
        <taxon>Dongiaceae</taxon>
        <taxon>Hypericibacter</taxon>
    </lineage>
</organism>
<dbReference type="CDD" id="cd16922">
    <property type="entry name" value="HATPase_EvgS-ArcB-TorS-like"/>
    <property type="match status" value="1"/>
</dbReference>
<dbReference type="Proteomes" id="UP000325797">
    <property type="component" value="Chromosome"/>
</dbReference>
<dbReference type="AlphaFoldDB" id="A0A5J6N4Y6"/>
<evidence type="ECO:0000313" key="9">
    <source>
        <dbReference type="EMBL" id="QEX24901.1"/>
    </source>
</evidence>
<evidence type="ECO:0000256" key="4">
    <source>
        <dbReference type="ARBA" id="ARBA00022679"/>
    </source>
</evidence>
<comment type="catalytic activity">
    <reaction evidence="1">
        <text>ATP + protein L-histidine = ADP + protein N-phospho-L-histidine.</text>
        <dbReference type="EC" id="2.7.13.3"/>
    </reaction>
</comment>
<dbReference type="PROSITE" id="PS50109">
    <property type="entry name" value="HIS_KIN"/>
    <property type="match status" value="1"/>
</dbReference>
<dbReference type="Pfam" id="PF00512">
    <property type="entry name" value="HisKA"/>
    <property type="match status" value="1"/>
</dbReference>
<dbReference type="InterPro" id="IPR003594">
    <property type="entry name" value="HATPase_dom"/>
</dbReference>
<accession>A0A5J6N4Y6</accession>
<dbReference type="SMART" id="SM00388">
    <property type="entry name" value="HisKA"/>
    <property type="match status" value="1"/>
</dbReference>
<feature type="domain" description="Histidine kinase" evidence="8">
    <location>
        <begin position="305"/>
        <end position="526"/>
    </location>
</feature>
<protein>
    <recommendedName>
        <fullName evidence="2">histidine kinase</fullName>
        <ecNumber evidence="2">2.7.13.3</ecNumber>
    </recommendedName>
</protein>
<dbReference type="SUPFAM" id="SSF55874">
    <property type="entry name" value="ATPase domain of HSP90 chaperone/DNA topoisomerase II/histidine kinase"/>
    <property type="match status" value="1"/>
</dbReference>
<dbReference type="Pfam" id="PF05228">
    <property type="entry name" value="CHASE4"/>
    <property type="match status" value="1"/>
</dbReference>
<dbReference type="InterPro" id="IPR003661">
    <property type="entry name" value="HisK_dim/P_dom"/>
</dbReference>
<dbReference type="SUPFAM" id="SSF47384">
    <property type="entry name" value="Homodimeric domain of signal transducing histidine kinase"/>
    <property type="match status" value="1"/>
</dbReference>
<evidence type="ECO:0000256" key="3">
    <source>
        <dbReference type="ARBA" id="ARBA00022553"/>
    </source>
</evidence>
<keyword evidence="4" id="KW-0808">Transferase</keyword>
<evidence type="ECO:0000313" key="10">
    <source>
        <dbReference type="Proteomes" id="UP000325797"/>
    </source>
</evidence>
<dbReference type="PRINTS" id="PR00344">
    <property type="entry name" value="BCTRLSENSOR"/>
</dbReference>
<dbReference type="InterPro" id="IPR036890">
    <property type="entry name" value="HATPase_C_sf"/>
</dbReference>
<name>A0A5J6N4Y6_9PROT</name>
<dbReference type="Gene3D" id="1.10.287.130">
    <property type="match status" value="1"/>
</dbReference>
<keyword evidence="3" id="KW-0597">Phosphoprotein</keyword>
<dbReference type="GO" id="GO:0009927">
    <property type="term" value="F:histidine phosphotransfer kinase activity"/>
    <property type="evidence" value="ECO:0007669"/>
    <property type="project" value="TreeGrafter"/>
</dbReference>
<dbReference type="InterPro" id="IPR007892">
    <property type="entry name" value="CHASE4"/>
</dbReference>
<keyword evidence="10" id="KW-1185">Reference proteome</keyword>
<sequence>MVALLLLGAAAILAVTQMAARSQDRLAVTQSQATFSAVLMARQHEVASLARDYSFWSDAVENLVTQPSTEWADANIGEYLSTSFHIAAAFVVDGANQPTIAYVEGQAQPPQSVASVLPALQPLFDAAHAAVRSQWSQDTGPDPAFGFLIWEKGPAIAAVGAIARQDGEPGPEWDHLLVLVRPLDAGLLNDIASAYGFDELHWQTDGAGPADTAIALHEPGGAPIGAVVWEPERPGRALMRQMLPAIVGAFLVMLALSGGIIVFLERNRAVMLRHRALIEEQNLALQQQKERAEQLSRAKSDFLSIISHELRTPLNAIIGFADLIRSEVRGPVGVPAYRDYATDIRNSGQQLLALISDILDLSRIEAGKLSLHEERVNLRKMAESCLNLLRPQFDQKRLTATIGSLEGLGCVLADERLVRQMLLNLLSNAIKFTPERGRIAVEGGRAADGGIEIRVSDTGIGMTEAELKLALEPFVQVETNLARRAEGSGLGLSITKRFIELHGGRMTLESRKDVGTKVTLWFPPEREREADRMVG</sequence>
<reference evidence="9 10" key="1">
    <citation type="submission" date="2019-08" db="EMBL/GenBank/DDBJ databases">
        <title>Hyperibacter terrae gen. nov., sp. nov. and Hyperibacter viscosus sp. nov., two new members in the family Rhodospirillaceae isolated from the rhizosphere of Hypericum perforatum.</title>
        <authorList>
            <person name="Noviana Z."/>
        </authorList>
    </citation>
    <scope>NUCLEOTIDE SEQUENCE [LARGE SCALE GENOMIC DNA]</scope>
    <source>
        <strain evidence="9 10">R5959</strain>
    </source>
</reference>